<proteinExistence type="predicted"/>
<keyword evidence="2" id="KW-1185">Reference proteome</keyword>
<accession>A0A813GBB8</accession>
<comment type="caution">
    <text evidence="1">The sequence shown here is derived from an EMBL/GenBank/DDBJ whole genome shotgun (WGS) entry which is preliminary data.</text>
</comment>
<evidence type="ECO:0000313" key="2">
    <source>
        <dbReference type="Proteomes" id="UP000654075"/>
    </source>
</evidence>
<organism evidence="1 2">
    <name type="scientific">Polarella glacialis</name>
    <name type="common">Dinoflagellate</name>
    <dbReference type="NCBI Taxonomy" id="89957"/>
    <lineage>
        <taxon>Eukaryota</taxon>
        <taxon>Sar</taxon>
        <taxon>Alveolata</taxon>
        <taxon>Dinophyceae</taxon>
        <taxon>Suessiales</taxon>
        <taxon>Suessiaceae</taxon>
        <taxon>Polarella</taxon>
    </lineage>
</organism>
<dbReference type="EMBL" id="CAJNNV010028184">
    <property type="protein sequence ID" value="CAE8623502.1"/>
    <property type="molecule type" value="Genomic_DNA"/>
</dbReference>
<dbReference type="AlphaFoldDB" id="A0A813GBB8"/>
<evidence type="ECO:0008006" key="3">
    <source>
        <dbReference type="Google" id="ProtNLM"/>
    </source>
</evidence>
<sequence>MHVSIHEASSSEGGFCSYFLVRFRRGYRSIVTLHPFGGLQFSTKRTHQHKSHALHASIMHACSVLIRAKTGYTKSRGQVSYLLASLAKHMQRCPMDDDVEFRYVLESDGFCTCVILVPSLGMEFSSPKPQRRKGKAKQSAIIYACKELRKSETMLGNARNKRESPLFACLAKSMDRPPVEKDVQFRYVLDSNNAWRCVIKLPALGDLEFSTPHPQSRKDNAKAHAINRACNVLARTVSVHASASKTEDSRLLVCLAKHMHRTPVEEDVVFRFSLDSNNAWGCVIALHCLEGLEFPTPSPQYFRCKAKSLAISHACAVLQGIGSASPVCAEASNKRESRLLACLAKHMHRPPVEQDVWFRYEVDSNNAWGCVITIRSLGDLEVSTLKPQRRKSNSKTCAISRALIMLKNRCSIHASESIEQGTC</sequence>
<gene>
    <name evidence="1" type="ORF">PGLA1383_LOCUS40767</name>
</gene>
<protein>
    <recommendedName>
        <fullName evidence="3">DRBM domain-containing protein</fullName>
    </recommendedName>
</protein>
<name>A0A813GBB8_POLGL</name>
<evidence type="ECO:0000313" key="1">
    <source>
        <dbReference type="EMBL" id="CAE8623502.1"/>
    </source>
</evidence>
<dbReference type="Proteomes" id="UP000654075">
    <property type="component" value="Unassembled WGS sequence"/>
</dbReference>
<reference evidence="1" key="1">
    <citation type="submission" date="2021-02" db="EMBL/GenBank/DDBJ databases">
        <authorList>
            <person name="Dougan E. K."/>
            <person name="Rhodes N."/>
            <person name="Thang M."/>
            <person name="Chan C."/>
        </authorList>
    </citation>
    <scope>NUCLEOTIDE SEQUENCE</scope>
</reference>